<reference evidence="1 2" key="1">
    <citation type="submission" date="2006-02" db="EMBL/GenBank/DDBJ databases">
        <authorList>
            <person name="Pinhassi J."/>
            <person name="Pedros-Alio C."/>
            <person name="Ferriera S."/>
            <person name="Johnson J."/>
            <person name="Kravitz S."/>
            <person name="Halpern A."/>
            <person name="Remington K."/>
            <person name="Beeson K."/>
            <person name="Tran B."/>
            <person name="Rogers Y.-H."/>
            <person name="Friedman R."/>
            <person name="Venter J.C."/>
        </authorList>
    </citation>
    <scope>NUCLEOTIDE SEQUENCE [LARGE SCALE GENOMIC DNA]</scope>
    <source>
        <strain evidence="1 2">MED297</strain>
    </source>
</reference>
<proteinExistence type="predicted"/>
<evidence type="ECO:0000313" key="2">
    <source>
        <dbReference type="Proteomes" id="UP000005953"/>
    </source>
</evidence>
<evidence type="ECO:0000313" key="1">
    <source>
        <dbReference type="EMBL" id="EAR10292.1"/>
    </source>
</evidence>
<name>A4BCM6_9GAMM</name>
<gene>
    <name evidence="1" type="ORF">MED297_13752</name>
</gene>
<keyword evidence="2" id="KW-1185">Reference proteome</keyword>
<sequence>MPKQNLHISKETTALYRDVLVNQVLNVADFHSHFDKVATNLHNLNRMPLNGDARFSLTEGLINRYLLYIQQVRSGELEITARHRSELPDLNREFAYAAKLLLRDAVPHSKEELANFAYWALSAMLEQMQDYSEQHRTQPAVLWGEINRLYQFAESRFLTDFHSNQPDNRDIESRYKQGILYQAAQPEHLNDRELRLIDSYLRKWSFRAQVNHQESREFNAHYFYVDLESQSGVLTARQISGAGNAAFIRVINPLPIIEQVRQHMSQLRNGTAAETLGFAPGTDNIDAFMALKKALLAWKQSSSRRFERAPCAIEANTALGLNTIHSFLRSPNSVKDRLIDSHTVNISKTGACVRISDWKDAQSLSVGDVVMHQQSTDGNGRLAVVRWLKRAGDAIVFGLEFMVGNLQPVTVRVRDKISEALLISTSDNDSLITHKGYCASNTPVRLKSTRHGIALDARAQSLMQRGQHIDQIRLKRTQTA</sequence>
<dbReference type="Proteomes" id="UP000005953">
    <property type="component" value="Unassembled WGS sequence"/>
</dbReference>
<comment type="caution">
    <text evidence="1">The sequence shown here is derived from an EMBL/GenBank/DDBJ whole genome shotgun (WGS) entry which is preliminary data.</text>
</comment>
<dbReference type="HOGENOM" id="CLU_555244_0_0_6"/>
<accession>A4BCM6</accession>
<protein>
    <submittedName>
        <fullName evidence="1">Uncharacterized protein</fullName>
    </submittedName>
</protein>
<dbReference type="EMBL" id="AAOE01000005">
    <property type="protein sequence ID" value="EAR10292.1"/>
    <property type="molecule type" value="Genomic_DNA"/>
</dbReference>
<organism evidence="1 2">
    <name type="scientific">Reinekea blandensis MED297</name>
    <dbReference type="NCBI Taxonomy" id="314283"/>
    <lineage>
        <taxon>Bacteria</taxon>
        <taxon>Pseudomonadati</taxon>
        <taxon>Pseudomonadota</taxon>
        <taxon>Gammaproteobacteria</taxon>
        <taxon>Oceanospirillales</taxon>
        <taxon>Saccharospirillaceae</taxon>
        <taxon>Reinekea</taxon>
    </lineage>
</organism>
<dbReference type="AlphaFoldDB" id="A4BCM6"/>